<dbReference type="EMBL" id="AP027732">
    <property type="protein sequence ID" value="BDZ49530.1"/>
    <property type="molecule type" value="Genomic_DNA"/>
</dbReference>
<evidence type="ECO:0000313" key="4">
    <source>
        <dbReference type="Proteomes" id="UP001321486"/>
    </source>
</evidence>
<evidence type="ECO:0000256" key="1">
    <source>
        <dbReference type="SAM" id="MobiDB-lite"/>
    </source>
</evidence>
<dbReference type="RefSeq" id="WP_286346302.1">
    <property type="nucleotide sequence ID" value="NZ_AP027732.1"/>
</dbReference>
<dbReference type="InterPro" id="IPR045351">
    <property type="entry name" value="DUF6531"/>
</dbReference>
<protein>
    <recommendedName>
        <fullName evidence="2">DUF6531 domain-containing protein</fullName>
    </recommendedName>
</protein>
<name>A0ABM8GMU2_9MICO</name>
<proteinExistence type="predicted"/>
<organism evidence="3 4">
    <name type="scientific">Frondihabitans sucicola</name>
    <dbReference type="NCBI Taxonomy" id="1268041"/>
    <lineage>
        <taxon>Bacteria</taxon>
        <taxon>Bacillati</taxon>
        <taxon>Actinomycetota</taxon>
        <taxon>Actinomycetes</taxon>
        <taxon>Micrococcales</taxon>
        <taxon>Microbacteriaceae</taxon>
        <taxon>Frondihabitans</taxon>
    </lineage>
</organism>
<feature type="compositionally biased region" description="Basic residues" evidence="1">
    <location>
        <begin position="34"/>
        <end position="43"/>
    </location>
</feature>
<accession>A0ABM8GMU2</accession>
<feature type="compositionally biased region" description="Basic and acidic residues" evidence="1">
    <location>
        <begin position="1"/>
        <end position="26"/>
    </location>
</feature>
<feature type="domain" description="DUF6531" evidence="2">
    <location>
        <begin position="206"/>
        <end position="266"/>
    </location>
</feature>
<dbReference type="Pfam" id="PF20148">
    <property type="entry name" value="DUF6531"/>
    <property type="match status" value="1"/>
</dbReference>
<dbReference type="Proteomes" id="UP001321486">
    <property type="component" value="Chromosome"/>
</dbReference>
<reference evidence="4" key="1">
    <citation type="journal article" date="2019" name="Int. J. Syst. Evol. Microbiol.">
        <title>The Global Catalogue of Microorganisms (GCM) 10K type strain sequencing project: providing services to taxonomists for standard genome sequencing and annotation.</title>
        <authorList>
            <consortium name="The Broad Institute Genomics Platform"/>
            <consortium name="The Broad Institute Genome Sequencing Center for Infectious Disease"/>
            <person name="Wu L."/>
            <person name="Ma J."/>
        </authorList>
    </citation>
    <scope>NUCLEOTIDE SEQUENCE [LARGE SCALE GENOMIC DNA]</scope>
    <source>
        <strain evidence="4">NBRC 108728</strain>
    </source>
</reference>
<gene>
    <name evidence="3" type="ORF">GCM10025867_17710</name>
</gene>
<evidence type="ECO:0000259" key="2">
    <source>
        <dbReference type="Pfam" id="PF20148"/>
    </source>
</evidence>
<evidence type="ECO:0000313" key="3">
    <source>
        <dbReference type="EMBL" id="BDZ49530.1"/>
    </source>
</evidence>
<keyword evidence="4" id="KW-1185">Reference proteome</keyword>
<sequence>MGAHPQDRRGGGERTSQKGARLERRARPPQPPRAGRRLLHRGRPAPERAAEKSPVFHPATIAAGTRQTPSSGSGGSGGTSSAKPENLRSFATGSASLDSDLSGRPGALRGKLSDFASRCQWGTIEASGLVTGFDRWLAANAQDVQWAKTIANAFAAAGGEGSVSTISDSALAAALQAAGVNAERTDLTIDPPRAYGAQPTSGYSMDPVNTSTGNFLEPETDLAFAGASASLRLDRMYNSLDQRVGVFGLGWASTLETRLEIDDEGASLPGRRSVDPVPASRWGLGKSHRRELLVGDRSGSCVSRPRRGRCPARRARQRRILVVLLTVGCLGRVRSRGRHHRHGRARQ</sequence>
<feature type="region of interest" description="Disordered" evidence="1">
    <location>
        <begin position="1"/>
        <end position="86"/>
    </location>
</feature>